<name>A0ACB7EVQ8_NIBAL</name>
<sequence>RSGDVRTEKKAPAVCIRSPNALCQLAVPAVTVEIRLSADVPSVWHRVASPSVLKGLQWPRGTGCR</sequence>
<evidence type="ECO:0000313" key="1">
    <source>
        <dbReference type="EMBL" id="KAG8006212.1"/>
    </source>
</evidence>
<protein>
    <submittedName>
        <fullName evidence="1">Uncharacterized protein</fullName>
    </submittedName>
</protein>
<dbReference type="Proteomes" id="UP000805704">
    <property type="component" value="Chromosome 21"/>
</dbReference>
<reference evidence="1" key="1">
    <citation type="submission" date="2020-04" db="EMBL/GenBank/DDBJ databases">
        <title>A chromosome-scale assembly and high-density genetic map of the yellow drum (Nibea albiflora) genome.</title>
        <authorList>
            <person name="Xu D."/>
            <person name="Zhang W."/>
            <person name="Chen R."/>
            <person name="Tan P."/>
            <person name="Wang L."/>
            <person name="Song H."/>
            <person name="Tian L."/>
            <person name="Zhu Q."/>
            <person name="Wang B."/>
        </authorList>
    </citation>
    <scope>NUCLEOTIDE SEQUENCE</scope>
    <source>
        <strain evidence="1">ZJHYS-2018</strain>
    </source>
</reference>
<evidence type="ECO:0000313" key="2">
    <source>
        <dbReference type="Proteomes" id="UP000805704"/>
    </source>
</evidence>
<dbReference type="EMBL" id="CM024809">
    <property type="protein sequence ID" value="KAG8006212.1"/>
    <property type="molecule type" value="Genomic_DNA"/>
</dbReference>
<gene>
    <name evidence="1" type="ORF">GBF38_005417</name>
</gene>
<keyword evidence="2" id="KW-1185">Reference proteome</keyword>
<organism evidence="1 2">
    <name type="scientific">Nibea albiflora</name>
    <name type="common">Yellow drum</name>
    <name type="synonym">Corvina albiflora</name>
    <dbReference type="NCBI Taxonomy" id="240163"/>
    <lineage>
        <taxon>Eukaryota</taxon>
        <taxon>Metazoa</taxon>
        <taxon>Chordata</taxon>
        <taxon>Craniata</taxon>
        <taxon>Vertebrata</taxon>
        <taxon>Euteleostomi</taxon>
        <taxon>Actinopterygii</taxon>
        <taxon>Neopterygii</taxon>
        <taxon>Teleostei</taxon>
        <taxon>Neoteleostei</taxon>
        <taxon>Acanthomorphata</taxon>
        <taxon>Eupercaria</taxon>
        <taxon>Sciaenidae</taxon>
        <taxon>Nibea</taxon>
    </lineage>
</organism>
<comment type="caution">
    <text evidence="1">The sequence shown here is derived from an EMBL/GenBank/DDBJ whole genome shotgun (WGS) entry which is preliminary data.</text>
</comment>
<proteinExistence type="predicted"/>
<feature type="non-terminal residue" evidence="1">
    <location>
        <position position="1"/>
    </location>
</feature>
<accession>A0ACB7EVQ8</accession>